<sequence length="230" mass="24998">MIALTEGAIITRLTQGLGDMVNSVTSYGGEFDGDDPGRVVESLPAAWVTFGGVTRSVAMSTTRRKWKVTGRFVVLVGDYNIRSEQASRTGGERDDEPGTYRLTYAVRRLLAGQDLGLAISPLRPGAVRTLFSRQLADNAISVLSCEFDADWIAHTLENGRWPEEEQDDTKADHLFTLHNGRLDDPVPDLVRVDIRYNPPGLGDIDNPADRVELGRDQDEGKSGGGPAGSV</sequence>
<dbReference type="AlphaFoldDB" id="A0A403MMR8"/>
<feature type="region of interest" description="Disordered" evidence="1">
    <location>
        <begin position="200"/>
        <end position="230"/>
    </location>
</feature>
<comment type="caution">
    <text evidence="2">The sequence shown here is derived from an EMBL/GenBank/DDBJ whole genome shotgun (WGS) entry which is preliminary data.</text>
</comment>
<evidence type="ECO:0000256" key="1">
    <source>
        <dbReference type="SAM" id="MobiDB-lite"/>
    </source>
</evidence>
<accession>A0A403MMR8</accession>
<evidence type="ECO:0008006" key="3">
    <source>
        <dbReference type="Google" id="ProtNLM"/>
    </source>
</evidence>
<dbReference type="Proteomes" id="UP000885374">
    <property type="component" value="Unassembled WGS sequence"/>
</dbReference>
<protein>
    <recommendedName>
        <fullName evidence="3">DUF1834 family protein</fullName>
    </recommendedName>
</protein>
<gene>
    <name evidence="2" type="ORF">DRU74_23145</name>
</gene>
<dbReference type="Pfam" id="PF08873">
    <property type="entry name" value="Phage_Mu_Gp37"/>
    <property type="match status" value="1"/>
</dbReference>
<proteinExistence type="predicted"/>
<name>A0A403MMR8_SALET</name>
<reference evidence="2" key="1">
    <citation type="submission" date="2018-07" db="EMBL/GenBank/DDBJ databases">
        <authorList>
            <person name="Ashton P.M."/>
            <person name="Dallman T."/>
            <person name="Nair S."/>
            <person name="De Pinna E."/>
            <person name="Peters T."/>
            <person name="Grant K."/>
        </authorList>
    </citation>
    <scope>NUCLEOTIDE SEQUENCE [LARGE SCALE GENOMIC DNA]</scope>
    <source>
        <strain evidence="2">157339</strain>
    </source>
</reference>
<dbReference type="EMBL" id="RVHM01000047">
    <property type="protein sequence ID" value="MLU99578.1"/>
    <property type="molecule type" value="Genomic_DNA"/>
</dbReference>
<evidence type="ECO:0000313" key="2">
    <source>
        <dbReference type="EMBL" id="MLU99578.1"/>
    </source>
</evidence>
<organism evidence="2">
    <name type="scientific">Salmonella enterica I</name>
    <dbReference type="NCBI Taxonomy" id="59201"/>
    <lineage>
        <taxon>Bacteria</taxon>
        <taxon>Pseudomonadati</taxon>
        <taxon>Pseudomonadota</taxon>
        <taxon>Gammaproteobacteria</taxon>
        <taxon>Enterobacterales</taxon>
        <taxon>Enterobacteriaceae</taxon>
        <taxon>Salmonella</taxon>
    </lineage>
</organism>
<feature type="compositionally biased region" description="Basic and acidic residues" evidence="1">
    <location>
        <begin position="207"/>
        <end position="221"/>
    </location>
</feature>
<dbReference type="InterPro" id="IPR014972">
    <property type="entry name" value="Phage_Mu_Gp37"/>
</dbReference>